<dbReference type="RefSeq" id="WP_157751176.1">
    <property type="nucleotide sequence ID" value="NZ_BOMJ01000016.1"/>
</dbReference>
<proteinExistence type="inferred from homology"/>
<dbReference type="PANTHER" id="PTHR43199">
    <property type="entry name" value="GLUTATHIONE HYDROLASE"/>
    <property type="match status" value="1"/>
</dbReference>
<protein>
    <submittedName>
        <fullName evidence="5">Gamma-glutamyltranspeptidase / glutathione hydrolase</fullName>
    </submittedName>
</protein>
<gene>
    <name evidence="5" type="ORF">SAMN04489716_0734</name>
</gene>
<dbReference type="Pfam" id="PF01019">
    <property type="entry name" value="G_glu_transpept"/>
    <property type="match status" value="1"/>
</dbReference>
<dbReference type="Gene3D" id="3.60.20.40">
    <property type="match status" value="1"/>
</dbReference>
<reference evidence="5 6" key="1">
    <citation type="submission" date="2016-10" db="EMBL/GenBank/DDBJ databases">
        <authorList>
            <person name="de Groot N.N."/>
        </authorList>
    </citation>
    <scope>NUCLEOTIDE SEQUENCE [LARGE SCALE GENOMIC DNA]</scope>
    <source>
        <strain evidence="5 6">DSM 43941</strain>
    </source>
</reference>
<dbReference type="InterPro" id="IPR043138">
    <property type="entry name" value="GGT_lsub"/>
</dbReference>
<keyword evidence="2" id="KW-0808">Transferase</keyword>
<dbReference type="OrthoDB" id="9781342at2"/>
<dbReference type="AlphaFoldDB" id="A0A1H1S0V6"/>
<dbReference type="PANTHER" id="PTHR43199:SF1">
    <property type="entry name" value="GLUTATHIONE HYDROLASE PROENZYME"/>
    <property type="match status" value="1"/>
</dbReference>
<keyword evidence="4" id="KW-0865">Zymogen</keyword>
<comment type="similarity">
    <text evidence="1">Belongs to the gamma-glutamyltransferase family.</text>
</comment>
<dbReference type="GO" id="GO:0016787">
    <property type="term" value="F:hydrolase activity"/>
    <property type="evidence" value="ECO:0007669"/>
    <property type="project" value="UniProtKB-KW"/>
</dbReference>
<dbReference type="InterPro" id="IPR043137">
    <property type="entry name" value="GGT_ssub_C"/>
</dbReference>
<dbReference type="InterPro" id="IPR051792">
    <property type="entry name" value="GGT_bact"/>
</dbReference>
<dbReference type="Gene3D" id="1.10.246.130">
    <property type="match status" value="1"/>
</dbReference>
<name>A0A1H1S0V6_9ACTN</name>
<keyword evidence="6" id="KW-1185">Reference proteome</keyword>
<dbReference type="STRING" id="113562.SAMN04489716_0734"/>
<evidence type="ECO:0000256" key="4">
    <source>
        <dbReference type="ARBA" id="ARBA00023145"/>
    </source>
</evidence>
<dbReference type="SUPFAM" id="SSF56235">
    <property type="entry name" value="N-terminal nucleophile aminohydrolases (Ntn hydrolases)"/>
    <property type="match status" value="1"/>
</dbReference>
<dbReference type="Proteomes" id="UP000198688">
    <property type="component" value="Chromosome I"/>
</dbReference>
<evidence type="ECO:0000256" key="2">
    <source>
        <dbReference type="ARBA" id="ARBA00022679"/>
    </source>
</evidence>
<keyword evidence="3 5" id="KW-0378">Hydrolase</keyword>
<evidence type="ECO:0000313" key="6">
    <source>
        <dbReference type="Proteomes" id="UP000198688"/>
    </source>
</evidence>
<dbReference type="PRINTS" id="PR01210">
    <property type="entry name" value="GGTRANSPTASE"/>
</dbReference>
<evidence type="ECO:0000313" key="5">
    <source>
        <dbReference type="EMBL" id="SDS41597.1"/>
    </source>
</evidence>
<dbReference type="InterPro" id="IPR029055">
    <property type="entry name" value="Ntn_hydrolases_N"/>
</dbReference>
<organism evidence="5 6">
    <name type="scientific">Actinoplanes derwentensis</name>
    <dbReference type="NCBI Taxonomy" id="113562"/>
    <lineage>
        <taxon>Bacteria</taxon>
        <taxon>Bacillati</taxon>
        <taxon>Actinomycetota</taxon>
        <taxon>Actinomycetes</taxon>
        <taxon>Micromonosporales</taxon>
        <taxon>Micromonosporaceae</taxon>
        <taxon>Actinoplanes</taxon>
    </lineage>
</organism>
<evidence type="ECO:0000256" key="1">
    <source>
        <dbReference type="ARBA" id="ARBA00009381"/>
    </source>
</evidence>
<accession>A0A1H1S0V6</accession>
<dbReference type="GO" id="GO:0016740">
    <property type="term" value="F:transferase activity"/>
    <property type="evidence" value="ECO:0007669"/>
    <property type="project" value="UniProtKB-KW"/>
</dbReference>
<dbReference type="EMBL" id="LT629758">
    <property type="protein sequence ID" value="SDS41597.1"/>
    <property type="molecule type" value="Genomic_DNA"/>
</dbReference>
<evidence type="ECO:0000256" key="3">
    <source>
        <dbReference type="ARBA" id="ARBA00022801"/>
    </source>
</evidence>
<sequence length="565" mass="60087">MNREKHLAPGGSTWLHTKTEARSRHGMVCARHPLAAAAGCQILRQGGNAVDAAAAASFANGVVQPFANSLGGGGLLVMSGFGDQPRYIDYRYEAPSNSTPDMFTVRSQTLQDPMGWRGVANRENEVGYRAVGVPGSAAGLVAAVEQFGSLALSDVMAPAIELAASGFETDWLGALMQGIHLDELCRFPATAHSMLRDGRFPYRPATVNPADVQRQPLLAETMRGIAEAGASFFYAGGLAQQMSADIMGHGGILDAADLAAYRPRQGTARRTPYRRFEILGADNVSVAPFLFGVLARLDLAGRDPLDPRRIHLIVEAIKRCRTIERRHLGDTLFMDGTWPQLCTPERMDEIADSISPDRASPLTDLDEAGVAGGYPGKQPVEGTTHICATDADGNVVSLTETVLSSYGSRVVTAGGVLLNNAMFAFSPHPGKPNSIAPGKRPLSNMTPIIVSDRSGGPFLCLGATGGQRISTAVAQILSLVVDAGYGIQDAISTPRFDVSVDDVILDSRMPRHVVTDLERRGHSIVLRSEEFTTLHFANACGILRSSDGEYTSGVNPLSMTAAAAY</sequence>